<dbReference type="KEGG" id="est:DN752_06605"/>
<dbReference type="GO" id="GO:0020037">
    <property type="term" value="F:heme binding"/>
    <property type="evidence" value="ECO:0007669"/>
    <property type="project" value="InterPro"/>
</dbReference>
<dbReference type="OrthoDB" id="9811395at2"/>
<dbReference type="InterPro" id="IPR036909">
    <property type="entry name" value="Cyt_c-like_dom_sf"/>
</dbReference>
<dbReference type="PANTHER" id="PTHR35008:SF8">
    <property type="entry name" value="ALCOHOL DEHYDROGENASE CYTOCHROME C SUBUNIT"/>
    <property type="match status" value="1"/>
</dbReference>
<protein>
    <submittedName>
        <fullName evidence="6">Cytochrome c</fullName>
    </submittedName>
</protein>
<keyword evidence="3 4" id="KW-0408">Iron</keyword>
<proteinExistence type="predicted"/>
<evidence type="ECO:0000256" key="2">
    <source>
        <dbReference type="ARBA" id="ARBA00022723"/>
    </source>
</evidence>
<dbReference type="SUPFAM" id="SSF46626">
    <property type="entry name" value="Cytochrome c"/>
    <property type="match status" value="1"/>
</dbReference>
<evidence type="ECO:0000313" key="6">
    <source>
        <dbReference type="EMBL" id="AWW29815.1"/>
    </source>
</evidence>
<evidence type="ECO:0000256" key="1">
    <source>
        <dbReference type="ARBA" id="ARBA00022617"/>
    </source>
</evidence>
<dbReference type="RefSeq" id="WP_112783213.1">
    <property type="nucleotide sequence ID" value="NZ_CP030041.1"/>
</dbReference>
<dbReference type="PROSITE" id="PS51007">
    <property type="entry name" value="CYTC"/>
    <property type="match status" value="1"/>
</dbReference>
<dbReference type="Proteomes" id="UP000248688">
    <property type="component" value="Chromosome"/>
</dbReference>
<dbReference type="InterPro" id="IPR051459">
    <property type="entry name" value="Cytochrome_c-type_DH"/>
</dbReference>
<evidence type="ECO:0000256" key="4">
    <source>
        <dbReference type="PROSITE-ProRule" id="PRU00433"/>
    </source>
</evidence>
<gene>
    <name evidence="6" type="ORF">DN752_06605</name>
</gene>
<feature type="domain" description="Cytochrome c" evidence="5">
    <location>
        <begin position="46"/>
        <end position="135"/>
    </location>
</feature>
<name>A0A2Z4IG00_9BACT</name>
<sequence>MLKNSLKWLPVRCFVLIIAVVACNAKKENNDGLISLNEIEDIKTRQYAIEGQLLYANYCANCHQKDGAGLGKLIPPLQNADFMLADTGRTIRLIKHGIKGEITVNGVNYNQPMPGNPQLTNLEIAEIATYIYTVFGGHEKRVEASEVKKNLETTKETD</sequence>
<keyword evidence="7" id="KW-1185">Reference proteome</keyword>
<accession>A0A2Z4IG00</accession>
<reference evidence="6 7" key="1">
    <citation type="submission" date="2018-06" db="EMBL/GenBank/DDBJ databases">
        <title>Echinicola strongylocentroti sp. nov., isolated from a sea urchin Strongylocentrotus intermedius.</title>
        <authorList>
            <person name="Bae S.S."/>
        </authorList>
    </citation>
    <scope>NUCLEOTIDE SEQUENCE [LARGE SCALE GENOMIC DNA]</scope>
    <source>
        <strain evidence="6 7">MEBiC08714</strain>
    </source>
</reference>
<dbReference type="PROSITE" id="PS51257">
    <property type="entry name" value="PROKAR_LIPOPROTEIN"/>
    <property type="match status" value="1"/>
</dbReference>
<dbReference type="Pfam" id="PF00034">
    <property type="entry name" value="Cytochrom_C"/>
    <property type="match status" value="1"/>
</dbReference>
<organism evidence="6 7">
    <name type="scientific">Echinicola strongylocentroti</name>
    <dbReference type="NCBI Taxonomy" id="1795355"/>
    <lineage>
        <taxon>Bacteria</taxon>
        <taxon>Pseudomonadati</taxon>
        <taxon>Bacteroidota</taxon>
        <taxon>Cytophagia</taxon>
        <taxon>Cytophagales</taxon>
        <taxon>Cyclobacteriaceae</taxon>
        <taxon>Echinicola</taxon>
    </lineage>
</organism>
<keyword evidence="2 4" id="KW-0479">Metal-binding</keyword>
<keyword evidence="1 4" id="KW-0349">Heme</keyword>
<dbReference type="GO" id="GO:0009055">
    <property type="term" value="F:electron transfer activity"/>
    <property type="evidence" value="ECO:0007669"/>
    <property type="project" value="InterPro"/>
</dbReference>
<dbReference type="AlphaFoldDB" id="A0A2Z4IG00"/>
<dbReference type="InterPro" id="IPR009056">
    <property type="entry name" value="Cyt_c-like_dom"/>
</dbReference>
<dbReference type="GO" id="GO:0046872">
    <property type="term" value="F:metal ion binding"/>
    <property type="evidence" value="ECO:0007669"/>
    <property type="project" value="UniProtKB-KW"/>
</dbReference>
<evidence type="ECO:0000313" key="7">
    <source>
        <dbReference type="Proteomes" id="UP000248688"/>
    </source>
</evidence>
<dbReference type="Gene3D" id="1.10.760.10">
    <property type="entry name" value="Cytochrome c-like domain"/>
    <property type="match status" value="1"/>
</dbReference>
<dbReference type="PANTHER" id="PTHR35008">
    <property type="entry name" value="BLL4482 PROTEIN-RELATED"/>
    <property type="match status" value="1"/>
</dbReference>
<evidence type="ECO:0000256" key="3">
    <source>
        <dbReference type="ARBA" id="ARBA00023004"/>
    </source>
</evidence>
<dbReference type="EMBL" id="CP030041">
    <property type="protein sequence ID" value="AWW29815.1"/>
    <property type="molecule type" value="Genomic_DNA"/>
</dbReference>
<evidence type="ECO:0000259" key="5">
    <source>
        <dbReference type="PROSITE" id="PS51007"/>
    </source>
</evidence>